<dbReference type="GO" id="GO:0015768">
    <property type="term" value="P:maltose transport"/>
    <property type="evidence" value="ECO:0007669"/>
    <property type="project" value="TreeGrafter"/>
</dbReference>
<protein>
    <recommendedName>
        <fullName evidence="7">ABC transporter substrate-binding protein</fullName>
    </recommendedName>
</protein>
<dbReference type="EMBL" id="AP023368">
    <property type="protein sequence ID" value="BCJ97242.1"/>
    <property type="molecule type" value="Genomic_DNA"/>
</dbReference>
<gene>
    <name evidence="5" type="ORF">bsdcttw_02830</name>
</gene>
<evidence type="ECO:0008006" key="7">
    <source>
        <dbReference type="Google" id="ProtNLM"/>
    </source>
</evidence>
<dbReference type="GO" id="GO:0042956">
    <property type="term" value="P:maltodextrin transmembrane transport"/>
    <property type="evidence" value="ECO:0007669"/>
    <property type="project" value="TreeGrafter"/>
</dbReference>
<dbReference type="AlphaFoldDB" id="A0A7I8DFT0"/>
<dbReference type="Pfam" id="PF13416">
    <property type="entry name" value="SBP_bac_8"/>
    <property type="match status" value="1"/>
</dbReference>
<keyword evidence="3" id="KW-0732">Signal</keyword>
<evidence type="ECO:0000256" key="3">
    <source>
        <dbReference type="ARBA" id="ARBA00022729"/>
    </source>
</evidence>
<evidence type="ECO:0000256" key="2">
    <source>
        <dbReference type="ARBA" id="ARBA00022448"/>
    </source>
</evidence>
<dbReference type="KEGG" id="acht:bsdcttw_02830"/>
<sequence length="438" mass="47916">MKLRKMSSILLVIIMIVGMILTGCGTKKETNTSTNNAKTNNAGTSGTNSSTDAKPTEQTKAADKIVIFQSKVEISDQLEECAKAYTDETGVQVEVWGTTGDDYLQQLKIKLGNNQGPTVFSLAPGSESDDLKAYLADLSDLSFVSDIADNMANVIDGKVVGIPYTMEGFGVVYNKSLIDASKVTSYDSFVQMLKDQKAAGINGFSLSQESYFLIGHILNTPFALQADPDDYIKKLVAGEVKMQDTPEFVEFAKFMEAIRDNTSNPLEVNYDSETGDFATGKTASIHQGNWCYSMFKDYDVKFDMGIMPLPINGNDKIAVSVPSCWYVNSQASAGEIQAGKDFINWLYTSDTGKKYLMEKFGFIPVLKSMTSTKLDPLSQAVADYAAQGKTISWPMSKWPAGIVDVYLVPVAQEFFTTKMTGTELLEKLTDAFVQAGKQ</sequence>
<comment type="similarity">
    <text evidence="1">Belongs to the bacterial solute-binding protein 1 family.</text>
</comment>
<evidence type="ECO:0000256" key="1">
    <source>
        <dbReference type="ARBA" id="ARBA00008520"/>
    </source>
</evidence>
<reference evidence="5 6" key="2">
    <citation type="submission" date="2020-08" db="EMBL/GenBank/DDBJ databases">
        <authorList>
            <person name="Ueki A."/>
            <person name="Tonouchi A."/>
        </authorList>
    </citation>
    <scope>NUCLEOTIDE SEQUENCE [LARGE SCALE GENOMIC DNA]</scope>
    <source>
        <strain evidence="5 6">CTTW</strain>
    </source>
</reference>
<feature type="region of interest" description="Disordered" evidence="4">
    <location>
        <begin position="30"/>
        <end position="58"/>
    </location>
</feature>
<dbReference type="Gene3D" id="3.40.190.10">
    <property type="entry name" value="Periplasmic binding protein-like II"/>
    <property type="match status" value="2"/>
</dbReference>
<dbReference type="PANTHER" id="PTHR30061:SF50">
    <property type="entry name" value="MALTOSE_MALTODEXTRIN-BINDING PERIPLASMIC PROTEIN"/>
    <property type="match status" value="1"/>
</dbReference>
<dbReference type="GO" id="GO:1901982">
    <property type="term" value="F:maltose binding"/>
    <property type="evidence" value="ECO:0007669"/>
    <property type="project" value="TreeGrafter"/>
</dbReference>
<name>A0A7I8DFT0_9FIRM</name>
<dbReference type="GO" id="GO:0055052">
    <property type="term" value="C:ATP-binding cassette (ABC) transporter complex, substrate-binding subunit-containing"/>
    <property type="evidence" value="ECO:0007669"/>
    <property type="project" value="TreeGrafter"/>
</dbReference>
<dbReference type="SUPFAM" id="SSF53850">
    <property type="entry name" value="Periplasmic binding protein-like II"/>
    <property type="match status" value="1"/>
</dbReference>
<keyword evidence="6" id="KW-1185">Reference proteome</keyword>
<reference evidence="5 6" key="1">
    <citation type="submission" date="2020-08" db="EMBL/GenBank/DDBJ databases">
        <title>Draft genome sequencing of an Anaerocolumna strain isolated from anoxic soil subjected to BSD treatment.</title>
        <authorList>
            <person name="Uek A."/>
            <person name="Tonouchi A."/>
        </authorList>
    </citation>
    <scope>NUCLEOTIDE SEQUENCE [LARGE SCALE GENOMIC DNA]</scope>
    <source>
        <strain evidence="5 6">CTTW</strain>
    </source>
</reference>
<evidence type="ECO:0000313" key="5">
    <source>
        <dbReference type="EMBL" id="BCJ97242.1"/>
    </source>
</evidence>
<dbReference type="PANTHER" id="PTHR30061">
    <property type="entry name" value="MALTOSE-BINDING PERIPLASMIC PROTEIN"/>
    <property type="match status" value="1"/>
</dbReference>
<dbReference type="RefSeq" id="WP_197979817.1">
    <property type="nucleotide sequence ID" value="NZ_AP023368.1"/>
</dbReference>
<dbReference type="Proteomes" id="UP000515703">
    <property type="component" value="Chromosome"/>
</dbReference>
<accession>A0A7I8DFT0</accession>
<keyword evidence="2" id="KW-0813">Transport</keyword>
<proteinExistence type="inferred from homology"/>
<feature type="compositionally biased region" description="Low complexity" evidence="4">
    <location>
        <begin position="31"/>
        <end position="51"/>
    </location>
</feature>
<dbReference type="InterPro" id="IPR006059">
    <property type="entry name" value="SBP"/>
</dbReference>
<evidence type="ECO:0000313" key="6">
    <source>
        <dbReference type="Proteomes" id="UP000515703"/>
    </source>
</evidence>
<evidence type="ECO:0000256" key="4">
    <source>
        <dbReference type="SAM" id="MobiDB-lite"/>
    </source>
</evidence>
<dbReference type="PROSITE" id="PS51257">
    <property type="entry name" value="PROKAR_LIPOPROTEIN"/>
    <property type="match status" value="1"/>
</dbReference>
<organism evidence="5 6">
    <name type="scientific">Anaerocolumna chitinilytica</name>
    <dbReference type="NCBI Taxonomy" id="1727145"/>
    <lineage>
        <taxon>Bacteria</taxon>
        <taxon>Bacillati</taxon>
        <taxon>Bacillota</taxon>
        <taxon>Clostridia</taxon>
        <taxon>Lachnospirales</taxon>
        <taxon>Lachnospiraceae</taxon>
        <taxon>Anaerocolumna</taxon>
    </lineage>
</organism>